<keyword evidence="4" id="KW-1185">Reference proteome</keyword>
<dbReference type="AlphaFoldDB" id="A0AAD6UWR3"/>
<name>A0AAD6UWR3_9AGAR</name>
<feature type="compositionally biased region" description="Polar residues" evidence="1">
    <location>
        <begin position="54"/>
        <end position="67"/>
    </location>
</feature>
<dbReference type="EMBL" id="JARJCW010000081">
    <property type="protein sequence ID" value="KAJ7196741.1"/>
    <property type="molecule type" value="Genomic_DNA"/>
</dbReference>
<dbReference type="Proteomes" id="UP001219525">
    <property type="component" value="Unassembled WGS sequence"/>
</dbReference>
<proteinExistence type="predicted"/>
<dbReference type="EMBL" id="JARJCW010000002">
    <property type="protein sequence ID" value="KAJ7228555.1"/>
    <property type="molecule type" value="Genomic_DNA"/>
</dbReference>
<evidence type="ECO:0000313" key="3">
    <source>
        <dbReference type="EMBL" id="KAJ7228555.1"/>
    </source>
</evidence>
<reference evidence="2" key="1">
    <citation type="submission" date="2023-03" db="EMBL/GenBank/DDBJ databases">
        <title>Massive genome expansion in bonnet fungi (Mycena s.s.) driven by repeated elements and novel gene families across ecological guilds.</title>
        <authorList>
            <consortium name="Lawrence Berkeley National Laboratory"/>
            <person name="Harder C.B."/>
            <person name="Miyauchi S."/>
            <person name="Viragh M."/>
            <person name="Kuo A."/>
            <person name="Thoen E."/>
            <person name="Andreopoulos B."/>
            <person name="Lu D."/>
            <person name="Skrede I."/>
            <person name="Drula E."/>
            <person name="Henrissat B."/>
            <person name="Morin E."/>
            <person name="Kohler A."/>
            <person name="Barry K."/>
            <person name="LaButti K."/>
            <person name="Morin E."/>
            <person name="Salamov A."/>
            <person name="Lipzen A."/>
            <person name="Mereny Z."/>
            <person name="Hegedus B."/>
            <person name="Baldrian P."/>
            <person name="Stursova M."/>
            <person name="Weitz H."/>
            <person name="Taylor A."/>
            <person name="Grigoriev I.V."/>
            <person name="Nagy L.G."/>
            <person name="Martin F."/>
            <person name="Kauserud H."/>
        </authorList>
    </citation>
    <scope>NUCLEOTIDE SEQUENCE</scope>
    <source>
        <strain evidence="2">9144</strain>
    </source>
</reference>
<feature type="compositionally biased region" description="Low complexity" evidence="1">
    <location>
        <begin position="22"/>
        <end position="38"/>
    </location>
</feature>
<gene>
    <name evidence="3" type="ORF">GGX14DRAFT_384993</name>
    <name evidence="2" type="ORF">GGX14DRAFT_402963</name>
</gene>
<feature type="region of interest" description="Disordered" evidence="1">
    <location>
        <begin position="1"/>
        <end position="73"/>
    </location>
</feature>
<evidence type="ECO:0000256" key="1">
    <source>
        <dbReference type="SAM" id="MobiDB-lite"/>
    </source>
</evidence>
<comment type="caution">
    <text evidence="2">The sequence shown here is derived from an EMBL/GenBank/DDBJ whole genome shotgun (WGS) entry which is preliminary data.</text>
</comment>
<feature type="compositionally biased region" description="Pro residues" evidence="1">
    <location>
        <begin position="39"/>
        <end position="51"/>
    </location>
</feature>
<organism evidence="2 4">
    <name type="scientific">Mycena pura</name>
    <dbReference type="NCBI Taxonomy" id="153505"/>
    <lineage>
        <taxon>Eukaryota</taxon>
        <taxon>Fungi</taxon>
        <taxon>Dikarya</taxon>
        <taxon>Basidiomycota</taxon>
        <taxon>Agaricomycotina</taxon>
        <taxon>Agaricomycetes</taxon>
        <taxon>Agaricomycetidae</taxon>
        <taxon>Agaricales</taxon>
        <taxon>Marasmiineae</taxon>
        <taxon>Mycenaceae</taxon>
        <taxon>Mycena</taxon>
    </lineage>
</organism>
<evidence type="ECO:0000313" key="2">
    <source>
        <dbReference type="EMBL" id="KAJ7196741.1"/>
    </source>
</evidence>
<evidence type="ECO:0000313" key="4">
    <source>
        <dbReference type="Proteomes" id="UP001219525"/>
    </source>
</evidence>
<accession>A0AAD6UWR3</accession>
<sequence>MSLRAAARIHPETGQPWHTADARAAAAASLPAVQLSTLDPPPSAAPAPLPGPSNLQKRPNPMVSNKDTPNKRAKLKTEAIEEVDNEIAMMVQRVNKFPCSFTQILSGS</sequence>
<protein>
    <submittedName>
        <fullName evidence="2">Uncharacterized protein</fullName>
    </submittedName>
</protein>